<dbReference type="Proteomes" id="UP000076837">
    <property type="component" value="Unassembled WGS sequence"/>
</dbReference>
<dbReference type="AlphaFoldDB" id="A0A163AM87"/>
<evidence type="ECO:0000313" key="1">
    <source>
        <dbReference type="EMBL" id="KZM21267.1"/>
    </source>
</evidence>
<dbReference type="EMBL" id="JYNV01000252">
    <property type="protein sequence ID" value="KZM21267.1"/>
    <property type="molecule type" value="Genomic_DNA"/>
</dbReference>
<protein>
    <submittedName>
        <fullName evidence="1">Uncharacterized protein</fullName>
    </submittedName>
</protein>
<comment type="caution">
    <text evidence="1">The sequence shown here is derived from an EMBL/GenBank/DDBJ whole genome shotgun (WGS) entry which is preliminary data.</text>
</comment>
<name>A0A163AM87_DIDRA</name>
<dbReference type="Pfam" id="PF20150">
    <property type="entry name" value="2EXR"/>
    <property type="match status" value="1"/>
</dbReference>
<dbReference type="OrthoDB" id="3792443at2759"/>
<reference evidence="1 2" key="1">
    <citation type="journal article" date="2016" name="Sci. Rep.">
        <title>Draft genome sequencing and secretome analysis of fungal phytopathogen Ascochyta rabiei provides insight into the necrotrophic effector repertoire.</title>
        <authorList>
            <person name="Verma S."/>
            <person name="Gazara R.K."/>
            <person name="Nizam S."/>
            <person name="Parween S."/>
            <person name="Chattopadhyay D."/>
            <person name="Verma P.K."/>
        </authorList>
    </citation>
    <scope>NUCLEOTIDE SEQUENCE [LARGE SCALE GENOMIC DNA]</scope>
    <source>
        <strain evidence="1 2">ArDII</strain>
    </source>
</reference>
<proteinExistence type="predicted"/>
<evidence type="ECO:0000313" key="2">
    <source>
        <dbReference type="Proteomes" id="UP000076837"/>
    </source>
</evidence>
<accession>A0A163AM87</accession>
<sequence>MSWFTTFPKAANPGQDVTEAPPTTVLEGRNEDASVTAPVIATKSLMDLPLEIREMIWHLALENERHVPMILHGTSKVTYRYFKDPVSLQGYRRHTYQDYPPFLPAICRLSAYTRAETIKIFLRGTTFGSSSTADNECLTGFLGSVPGGFASIRGLYFDCFGLSLKTPRKTDLELAVRCTCLRELTLLMHEYVLARSSAQDIYTDYNFNRLLDSGSVGKVSIITVSYCEAAVTEQAARDLAFLIEDGFRSRGRTVQVTVN</sequence>
<dbReference type="STRING" id="5454.A0A163AM87"/>
<gene>
    <name evidence="1" type="ORF">ST47_g7569</name>
</gene>
<dbReference type="InterPro" id="IPR045518">
    <property type="entry name" value="2EXR"/>
</dbReference>
<keyword evidence="2" id="KW-1185">Reference proteome</keyword>
<organism evidence="1 2">
    <name type="scientific">Didymella rabiei</name>
    <name type="common">Chickpea ascochyta blight fungus</name>
    <name type="synonym">Mycosphaerella rabiei</name>
    <dbReference type="NCBI Taxonomy" id="5454"/>
    <lineage>
        <taxon>Eukaryota</taxon>
        <taxon>Fungi</taxon>
        <taxon>Dikarya</taxon>
        <taxon>Ascomycota</taxon>
        <taxon>Pezizomycotina</taxon>
        <taxon>Dothideomycetes</taxon>
        <taxon>Pleosporomycetidae</taxon>
        <taxon>Pleosporales</taxon>
        <taxon>Pleosporineae</taxon>
        <taxon>Didymellaceae</taxon>
        <taxon>Ascochyta</taxon>
    </lineage>
</organism>